<feature type="region of interest" description="Disordered" evidence="1">
    <location>
        <begin position="66"/>
        <end position="86"/>
    </location>
</feature>
<sequence length="122" mass="13436">MGNTNGREEGDNEEDPNRGSIDTDDYEVDGLPIQCWVLPTHLLPYLLSCSLRREVGERTTPFSVLPSGIYRSDSGKKQTSSSPTNEDFESVKNVLITLAWYSYELLGIAASFSRSAASNVEA</sequence>
<organism evidence="2 3">
    <name type="scientific">Coptis chinensis</name>
    <dbReference type="NCBI Taxonomy" id="261450"/>
    <lineage>
        <taxon>Eukaryota</taxon>
        <taxon>Viridiplantae</taxon>
        <taxon>Streptophyta</taxon>
        <taxon>Embryophyta</taxon>
        <taxon>Tracheophyta</taxon>
        <taxon>Spermatophyta</taxon>
        <taxon>Magnoliopsida</taxon>
        <taxon>Ranunculales</taxon>
        <taxon>Ranunculaceae</taxon>
        <taxon>Coptidoideae</taxon>
        <taxon>Coptis</taxon>
    </lineage>
</organism>
<keyword evidence="3" id="KW-1185">Reference proteome</keyword>
<dbReference type="Proteomes" id="UP000631114">
    <property type="component" value="Unassembled WGS sequence"/>
</dbReference>
<proteinExistence type="predicted"/>
<evidence type="ECO:0000256" key="1">
    <source>
        <dbReference type="SAM" id="MobiDB-lite"/>
    </source>
</evidence>
<comment type="caution">
    <text evidence="2">The sequence shown here is derived from an EMBL/GenBank/DDBJ whole genome shotgun (WGS) entry which is preliminary data.</text>
</comment>
<evidence type="ECO:0000313" key="3">
    <source>
        <dbReference type="Proteomes" id="UP000631114"/>
    </source>
</evidence>
<name>A0A835HVM3_9MAGN</name>
<feature type="region of interest" description="Disordered" evidence="1">
    <location>
        <begin position="1"/>
        <end position="25"/>
    </location>
</feature>
<accession>A0A835HVM3</accession>
<evidence type="ECO:0000313" key="2">
    <source>
        <dbReference type="EMBL" id="KAF9606915.1"/>
    </source>
</evidence>
<gene>
    <name evidence="2" type="ORF">IFM89_029514</name>
</gene>
<reference evidence="2 3" key="1">
    <citation type="submission" date="2020-10" db="EMBL/GenBank/DDBJ databases">
        <title>The Coptis chinensis genome and diversification of protoberbering-type alkaloids.</title>
        <authorList>
            <person name="Wang B."/>
            <person name="Shu S."/>
            <person name="Song C."/>
            <person name="Liu Y."/>
        </authorList>
    </citation>
    <scope>NUCLEOTIDE SEQUENCE [LARGE SCALE GENOMIC DNA]</scope>
    <source>
        <strain evidence="2">HL-2020</strain>
        <tissue evidence="2">Leaf</tissue>
    </source>
</reference>
<dbReference type="EMBL" id="JADFTS010000005">
    <property type="protein sequence ID" value="KAF9606915.1"/>
    <property type="molecule type" value="Genomic_DNA"/>
</dbReference>
<protein>
    <submittedName>
        <fullName evidence="2">Uncharacterized protein</fullName>
    </submittedName>
</protein>
<dbReference type="AlphaFoldDB" id="A0A835HVM3"/>